<evidence type="ECO:0000313" key="2">
    <source>
        <dbReference type="Proteomes" id="UP000694569"/>
    </source>
</evidence>
<organism evidence="1 2">
    <name type="scientific">Leptobrachium leishanense</name>
    <name type="common">Leishan spiny toad</name>
    <dbReference type="NCBI Taxonomy" id="445787"/>
    <lineage>
        <taxon>Eukaryota</taxon>
        <taxon>Metazoa</taxon>
        <taxon>Chordata</taxon>
        <taxon>Craniata</taxon>
        <taxon>Vertebrata</taxon>
        <taxon>Euteleostomi</taxon>
        <taxon>Amphibia</taxon>
        <taxon>Batrachia</taxon>
        <taxon>Anura</taxon>
        <taxon>Pelobatoidea</taxon>
        <taxon>Megophryidae</taxon>
        <taxon>Leptobrachium</taxon>
    </lineage>
</organism>
<accession>A0A8C5QQY0</accession>
<name>A0A8C5QQY0_9ANUR</name>
<dbReference type="AlphaFoldDB" id="A0A8C5QQY0"/>
<protein>
    <submittedName>
        <fullName evidence="1">Uncharacterized protein</fullName>
    </submittedName>
</protein>
<sequence>AMMGGTYLQHSGNLTFFLISIHSSENTDRDTDMDLVMDICDLIDSLKHVSVVEVKNPLYYQDAEGTDMSGYRSLKQIKETLLASFHLLVQQRRKAQVGYNINSFGLRFGKRETHVNWKPSTVGFSNNQQPFISVRTLQEDLCSE</sequence>
<dbReference type="Ensembl" id="ENSLLET00000043610.1">
    <property type="protein sequence ID" value="ENSLLEP00000041930.1"/>
    <property type="gene ID" value="ENSLLEG00000026658.1"/>
</dbReference>
<dbReference type="Proteomes" id="UP000694569">
    <property type="component" value="Unplaced"/>
</dbReference>
<dbReference type="GeneTree" id="ENSGT01010000229244"/>
<evidence type="ECO:0000313" key="1">
    <source>
        <dbReference type="Ensembl" id="ENSLLEP00000041930.1"/>
    </source>
</evidence>
<keyword evidence="2" id="KW-1185">Reference proteome</keyword>
<reference evidence="1" key="2">
    <citation type="submission" date="2025-09" db="UniProtKB">
        <authorList>
            <consortium name="Ensembl"/>
        </authorList>
    </citation>
    <scope>IDENTIFICATION</scope>
</reference>
<proteinExistence type="predicted"/>
<dbReference type="OrthoDB" id="9909589at2759"/>
<reference evidence="1" key="1">
    <citation type="submission" date="2025-08" db="UniProtKB">
        <authorList>
            <consortium name="Ensembl"/>
        </authorList>
    </citation>
    <scope>IDENTIFICATION</scope>
</reference>